<evidence type="ECO:0000313" key="7">
    <source>
        <dbReference type="EMBL" id="SIS17448.1"/>
    </source>
</evidence>
<dbReference type="InterPro" id="IPR036188">
    <property type="entry name" value="FAD/NAD-bd_sf"/>
</dbReference>
<evidence type="ECO:0000256" key="3">
    <source>
        <dbReference type="ARBA" id="ARBA00022630"/>
    </source>
</evidence>
<dbReference type="InterPro" id="IPR023753">
    <property type="entry name" value="FAD/NAD-binding_dom"/>
</dbReference>
<keyword evidence="8" id="KW-1185">Reference proteome</keyword>
<evidence type="ECO:0000259" key="6">
    <source>
        <dbReference type="Pfam" id="PF07992"/>
    </source>
</evidence>
<keyword evidence="3" id="KW-0285">Flavoprotein</keyword>
<dbReference type="PANTHER" id="PTHR42913">
    <property type="entry name" value="APOPTOSIS-INDUCING FACTOR 1"/>
    <property type="match status" value="1"/>
</dbReference>
<evidence type="ECO:0000256" key="1">
    <source>
        <dbReference type="ARBA" id="ARBA00001974"/>
    </source>
</evidence>
<comment type="similarity">
    <text evidence="2">Belongs to the NADH dehydrogenase family.</text>
</comment>
<sequence>MDDIEEGLDMDAHVVVIGGGYAGCMAANRLAGTVRVTVINADPRFVERIRLHQLAAGTGSATREFTEVLNSSVAVVTGAAHRVDVLARRVLLDDGSAIAYDRLVYAVGSGAGRPRIRGAEHVYGVGDLNEARRLADRLRQPAEAVVVVGGGLTGAETAAEIAESRTDLAVTLVCGGVLTPTAGDRGRRSIARRLRRLGVDVRANIGVVEVNREKVMLSDGSVLPSDVTVWTAGFGVPTLARDSGFTTDRDGRMRVDETLTSVDDSNVVAAGDAAAVSGHDLRMSCQAAMPLGAQAARTVLASLRGARPDPVDQGFSAQCVGLGRHGATVVRTNRADVPKGLWTAGRAGGVVKEQVCRYTVWMLALEARRPGSYRWPRGER</sequence>
<dbReference type="STRING" id="1344003.SAMN05445060_3264"/>
<evidence type="ECO:0000256" key="5">
    <source>
        <dbReference type="ARBA" id="ARBA00023002"/>
    </source>
</evidence>
<dbReference type="AlphaFoldDB" id="A0A1N7GYC0"/>
<dbReference type="Pfam" id="PF07992">
    <property type="entry name" value="Pyr_redox_2"/>
    <property type="match status" value="1"/>
</dbReference>
<evidence type="ECO:0000313" key="8">
    <source>
        <dbReference type="Proteomes" id="UP000186218"/>
    </source>
</evidence>
<dbReference type="Proteomes" id="UP000186218">
    <property type="component" value="Unassembled WGS sequence"/>
</dbReference>
<dbReference type="GO" id="GO:0003955">
    <property type="term" value="F:NAD(P)H dehydrogenase (quinone) activity"/>
    <property type="evidence" value="ECO:0007669"/>
    <property type="project" value="TreeGrafter"/>
</dbReference>
<feature type="domain" description="FAD/NAD(P)-binding" evidence="6">
    <location>
        <begin position="13"/>
        <end position="289"/>
    </location>
</feature>
<reference evidence="7 8" key="1">
    <citation type="submission" date="2017-01" db="EMBL/GenBank/DDBJ databases">
        <authorList>
            <person name="Mah S.A."/>
            <person name="Swanson W.J."/>
            <person name="Moy G.W."/>
            <person name="Vacquier V.D."/>
        </authorList>
    </citation>
    <scope>NUCLEOTIDE SEQUENCE [LARGE SCALE GENOMIC DNA]</scope>
    <source>
        <strain evidence="7 8">CPCC 203464</strain>
    </source>
</reference>
<comment type="cofactor">
    <cofactor evidence="1">
        <name>FAD</name>
        <dbReference type="ChEBI" id="CHEBI:57692"/>
    </cofactor>
</comment>
<dbReference type="EMBL" id="FTNT01000010">
    <property type="protein sequence ID" value="SIS17448.1"/>
    <property type="molecule type" value="Genomic_DNA"/>
</dbReference>
<organism evidence="7 8">
    <name type="scientific">Williamsia sterculiae</name>
    <dbReference type="NCBI Taxonomy" id="1344003"/>
    <lineage>
        <taxon>Bacteria</taxon>
        <taxon>Bacillati</taxon>
        <taxon>Actinomycetota</taxon>
        <taxon>Actinomycetes</taxon>
        <taxon>Mycobacteriales</taxon>
        <taxon>Nocardiaceae</taxon>
        <taxon>Williamsia</taxon>
    </lineage>
</organism>
<accession>A0A1N7GYC0</accession>
<keyword evidence="5" id="KW-0560">Oxidoreductase</keyword>
<evidence type="ECO:0000256" key="2">
    <source>
        <dbReference type="ARBA" id="ARBA00005272"/>
    </source>
</evidence>
<dbReference type="SUPFAM" id="SSF51905">
    <property type="entry name" value="FAD/NAD(P)-binding domain"/>
    <property type="match status" value="1"/>
</dbReference>
<gene>
    <name evidence="7" type="ORF">SAMN05445060_3264</name>
</gene>
<dbReference type="PRINTS" id="PR00368">
    <property type="entry name" value="FADPNR"/>
</dbReference>
<dbReference type="Gene3D" id="3.50.50.100">
    <property type="match status" value="1"/>
</dbReference>
<dbReference type="PANTHER" id="PTHR42913:SF3">
    <property type="entry name" value="64 KDA MITOCHONDRIAL NADH DEHYDROGENASE (EUROFUNG)"/>
    <property type="match status" value="1"/>
</dbReference>
<dbReference type="InterPro" id="IPR051169">
    <property type="entry name" value="NADH-Q_oxidoreductase"/>
</dbReference>
<protein>
    <submittedName>
        <fullName evidence="7">NADH dehydrogenase</fullName>
    </submittedName>
</protein>
<evidence type="ECO:0000256" key="4">
    <source>
        <dbReference type="ARBA" id="ARBA00022827"/>
    </source>
</evidence>
<proteinExistence type="inferred from homology"/>
<name>A0A1N7GYC0_9NOCA</name>
<keyword evidence="4" id="KW-0274">FAD</keyword>
<dbReference type="GO" id="GO:0019646">
    <property type="term" value="P:aerobic electron transport chain"/>
    <property type="evidence" value="ECO:0007669"/>
    <property type="project" value="TreeGrafter"/>
</dbReference>